<accession>A0A2W7C021</accession>
<dbReference type="RefSeq" id="WP_111546242.1">
    <property type="nucleotide sequence ID" value="NZ_MZXV01000050.1"/>
</dbReference>
<name>A0A2W7C021_9HYPH</name>
<evidence type="ECO:0000313" key="1">
    <source>
        <dbReference type="EMBL" id="PZV36440.1"/>
    </source>
</evidence>
<proteinExistence type="predicted"/>
<gene>
    <name evidence="1" type="ORF">B5V02_21925</name>
</gene>
<dbReference type="OrthoDB" id="7539440at2"/>
<reference evidence="2" key="1">
    <citation type="submission" date="2017-03" db="EMBL/GenBank/DDBJ databases">
        <authorList>
            <person name="Safronova V.I."/>
            <person name="Sazanova A.L."/>
            <person name="Chirak E.R."/>
        </authorList>
    </citation>
    <scope>NUCLEOTIDE SEQUENCE [LARGE SCALE GENOMIC DNA]</scope>
    <source>
        <strain evidence="2">Ach-343</strain>
    </source>
</reference>
<evidence type="ECO:0000313" key="2">
    <source>
        <dbReference type="Proteomes" id="UP000248616"/>
    </source>
</evidence>
<sequence length="274" mass="30013">MNVAEEMTASPRRRSFDPAPCIWCGAAAFEPSLEHILPEALGCPPGFVLATDICSKCNNGFGHLDRALLRQFELMTFLGNVPRKRGRTPSLDSLSSIVGRYTEGGPELHINGGPGPAEAFGKTLKPVQATKDFENLSFEAAGGLATIKFSQRFGDDPKFVRALYKIAFEVAVYWLGPGIASTPDMAAVKKFVRKGRGEFSAVLVGAFGSQDHYFEPPYRGDDTAYLAVGMRIFGIDFVTDFDPGQRLTAKMRDRLTVHGHQNWTILPPRPEATE</sequence>
<comment type="caution">
    <text evidence="1">The sequence shown here is derived from an EMBL/GenBank/DDBJ whole genome shotgun (WGS) entry which is preliminary data.</text>
</comment>
<protein>
    <submittedName>
        <fullName evidence="1">Uncharacterized protein</fullName>
    </submittedName>
</protein>
<keyword evidence="2" id="KW-1185">Reference proteome</keyword>
<dbReference type="Proteomes" id="UP000248616">
    <property type="component" value="Unassembled WGS sequence"/>
</dbReference>
<dbReference type="AlphaFoldDB" id="A0A2W7C021"/>
<organism evidence="1 2">
    <name type="scientific">Mesorhizobium kowhaii</name>
    <dbReference type="NCBI Taxonomy" id="1300272"/>
    <lineage>
        <taxon>Bacteria</taxon>
        <taxon>Pseudomonadati</taxon>
        <taxon>Pseudomonadota</taxon>
        <taxon>Alphaproteobacteria</taxon>
        <taxon>Hyphomicrobiales</taxon>
        <taxon>Phyllobacteriaceae</taxon>
        <taxon>Mesorhizobium</taxon>
    </lineage>
</organism>
<dbReference type="EMBL" id="MZXV01000050">
    <property type="protein sequence ID" value="PZV36440.1"/>
    <property type="molecule type" value="Genomic_DNA"/>
</dbReference>